<keyword evidence="2" id="KW-0067">ATP-binding</keyword>
<dbReference type="InterPro" id="IPR013126">
    <property type="entry name" value="Hsp_70_fam"/>
</dbReference>
<feature type="region of interest" description="Disordered" evidence="3">
    <location>
        <begin position="142"/>
        <end position="163"/>
    </location>
</feature>
<evidence type="ECO:0000256" key="2">
    <source>
        <dbReference type="ARBA" id="ARBA00022840"/>
    </source>
</evidence>
<protein>
    <submittedName>
        <fullName evidence="4">Chaperone protein HscC</fullName>
    </submittedName>
</protein>
<keyword evidence="1" id="KW-0547">Nucleotide-binding</keyword>
<dbReference type="Gene3D" id="2.60.34.10">
    <property type="entry name" value="Substrate Binding Domain Of DNAk, Chain A, domain 1"/>
    <property type="match status" value="1"/>
</dbReference>
<dbReference type="GO" id="GO:0005524">
    <property type="term" value="F:ATP binding"/>
    <property type="evidence" value="ECO:0007669"/>
    <property type="project" value="UniProtKB-KW"/>
</dbReference>
<dbReference type="EMBL" id="AJWY01005252">
    <property type="protein sequence ID" value="EKC70135.1"/>
    <property type="molecule type" value="Genomic_DNA"/>
</dbReference>
<evidence type="ECO:0000313" key="4">
    <source>
        <dbReference type="EMBL" id="EKC70135.1"/>
    </source>
</evidence>
<dbReference type="InterPro" id="IPR029047">
    <property type="entry name" value="HSP70_peptide-bd_sf"/>
</dbReference>
<accession>K1TV98</accession>
<organism evidence="4">
    <name type="scientific">human gut metagenome</name>
    <dbReference type="NCBI Taxonomy" id="408170"/>
    <lineage>
        <taxon>unclassified sequences</taxon>
        <taxon>metagenomes</taxon>
        <taxon>organismal metagenomes</taxon>
    </lineage>
</organism>
<dbReference type="GO" id="GO:0140662">
    <property type="term" value="F:ATP-dependent protein folding chaperone"/>
    <property type="evidence" value="ECO:0007669"/>
    <property type="project" value="InterPro"/>
</dbReference>
<dbReference type="SUPFAM" id="SSF100920">
    <property type="entry name" value="Heat shock protein 70kD (HSP70), peptide-binding domain"/>
    <property type="match status" value="1"/>
</dbReference>
<proteinExistence type="predicted"/>
<sequence>MYTVRDNQDKVRVRVLQGESRFARNNLFLGELNIDVPKGPRGSEAVDVTYTYDINSLLEVEVKVVSTGLTQKMIIKGQDNQMTDDEIQKRMEELSYLKIQPRDLEENRLVLLRAERMYEEALGDRRKELDRYITVFEAALKKGKKRGDRGGQRGIERDPGRRG</sequence>
<dbReference type="AlphaFoldDB" id="K1TV98"/>
<name>K1TV98_9ZZZZ</name>
<evidence type="ECO:0000256" key="1">
    <source>
        <dbReference type="ARBA" id="ARBA00022741"/>
    </source>
</evidence>
<feature type="compositionally biased region" description="Basic and acidic residues" evidence="3">
    <location>
        <begin position="148"/>
        <end position="163"/>
    </location>
</feature>
<dbReference type="Pfam" id="PF00012">
    <property type="entry name" value="HSP70"/>
    <property type="match status" value="1"/>
</dbReference>
<evidence type="ECO:0000256" key="3">
    <source>
        <dbReference type="SAM" id="MobiDB-lite"/>
    </source>
</evidence>
<comment type="caution">
    <text evidence="4">The sequence shown here is derived from an EMBL/GenBank/DDBJ whole genome shotgun (WGS) entry which is preliminary data.</text>
</comment>
<reference evidence="4" key="1">
    <citation type="journal article" date="2013" name="Environ. Microbiol.">
        <title>Microbiota from the distal guts of lean and obese adolescents exhibit partial functional redundancy besides clear differences in community structure.</title>
        <authorList>
            <person name="Ferrer M."/>
            <person name="Ruiz A."/>
            <person name="Lanza F."/>
            <person name="Haange S.B."/>
            <person name="Oberbach A."/>
            <person name="Till H."/>
            <person name="Bargiela R."/>
            <person name="Campoy C."/>
            <person name="Segura M.T."/>
            <person name="Richter M."/>
            <person name="von Bergen M."/>
            <person name="Seifert J."/>
            <person name="Suarez A."/>
        </authorList>
    </citation>
    <scope>NUCLEOTIDE SEQUENCE</scope>
</reference>
<gene>
    <name evidence="4" type="ORF">LEA_07936</name>
</gene>